<feature type="transmembrane region" description="Helical" evidence="1">
    <location>
        <begin position="144"/>
        <end position="164"/>
    </location>
</feature>
<feature type="transmembrane region" description="Helical" evidence="1">
    <location>
        <begin position="93"/>
        <end position="124"/>
    </location>
</feature>
<dbReference type="RefSeq" id="WP_301725670.1">
    <property type="nucleotide sequence ID" value="NZ_JAUJWW010000002.1"/>
</dbReference>
<proteinExistence type="predicted"/>
<protein>
    <submittedName>
        <fullName evidence="2">ABC transporter permease</fullName>
    </submittedName>
</protein>
<feature type="transmembrane region" description="Helical" evidence="1">
    <location>
        <begin position="52"/>
        <end position="72"/>
    </location>
</feature>
<name>A0ABT8MP99_9BACL</name>
<feature type="transmembrane region" description="Helical" evidence="1">
    <location>
        <begin position="20"/>
        <end position="40"/>
    </location>
</feature>
<organism evidence="2 3">
    <name type="scientific">Planococcus liqunii</name>
    <dbReference type="NCBI Taxonomy" id="3058394"/>
    <lineage>
        <taxon>Bacteria</taxon>
        <taxon>Bacillati</taxon>
        <taxon>Bacillota</taxon>
        <taxon>Bacilli</taxon>
        <taxon>Bacillales</taxon>
        <taxon>Caryophanaceae</taxon>
        <taxon>Planococcus</taxon>
    </lineage>
</organism>
<gene>
    <name evidence="2" type="ORF">QWY15_05365</name>
</gene>
<evidence type="ECO:0000256" key="1">
    <source>
        <dbReference type="SAM" id="Phobius"/>
    </source>
</evidence>
<feature type="transmembrane region" description="Helical" evidence="1">
    <location>
        <begin position="171"/>
        <end position="193"/>
    </location>
</feature>
<keyword evidence="1" id="KW-1133">Transmembrane helix</keyword>
<evidence type="ECO:0000313" key="2">
    <source>
        <dbReference type="EMBL" id="MDN7226722.1"/>
    </source>
</evidence>
<dbReference type="Proteomes" id="UP001172054">
    <property type="component" value="Unassembled WGS sequence"/>
</dbReference>
<dbReference type="EMBL" id="JAUJWW010000002">
    <property type="protein sequence ID" value="MDN7226722.1"/>
    <property type="molecule type" value="Genomic_DNA"/>
</dbReference>
<evidence type="ECO:0000313" key="3">
    <source>
        <dbReference type="Proteomes" id="UP001172054"/>
    </source>
</evidence>
<keyword evidence="3" id="KW-1185">Reference proteome</keyword>
<reference evidence="2 3" key="1">
    <citation type="submission" date="2023-06" db="EMBL/GenBank/DDBJ databases">
        <title>Novel species in genus Planococcus.</title>
        <authorList>
            <person name="Ning S."/>
        </authorList>
    </citation>
    <scope>NUCLEOTIDE SEQUENCE [LARGE SCALE GENOMIC DNA]</scope>
    <source>
        <strain evidence="2 3">N064</strain>
    </source>
</reference>
<feature type="transmembrane region" description="Helical" evidence="1">
    <location>
        <begin position="260"/>
        <end position="279"/>
    </location>
</feature>
<comment type="caution">
    <text evidence="2">The sequence shown here is derived from an EMBL/GenBank/DDBJ whole genome shotgun (WGS) entry which is preliminary data.</text>
</comment>
<keyword evidence="1" id="KW-0472">Membrane</keyword>
<sequence length="687" mass="78138">MKLFLNLFVFYSKQLLKSPFYMGTLIFMVGMLLIRIVLGILEPFDYMRYGSFVGEMMMIVQAVLLLLIVYFYKAFSNEFRFGASNLFMGSFRVTLLKIGSLFSVHALFTAACIGLQFVLISLYFRLSGIPYSSFYTQTLSYLTVYWYLPFLLAFCLGILTALLFGKHKLGLVFMIVVWLVIGPMNTTLFHQYFHQIPFSDPRSLLYIGPLSSESPFIDLLGYNVSLAAYAKIIFWLLAVVLLMALILMKTTRTSWEKLTLALLCLSLVLVNTLLFPHIFTGGKLAFSFADLEAEAQYYKDIPDEMEPVFLQYEVEDYAIQLDARGPVTAQTTVALSDIRTATLGFVLYHGFEVTQVTDQQGQTLPFTDQGDFVFVERDGERLTDQLTFSYNLNDSALVPVSEDYLFLPNAFSWIPTQTNHPPFIFDTLYDEGVDLHSVQTDQVIPYTLTVEGDLPLYTNLAADGKNRYSGEVAGGVSVLGGMLTETDLGEQTVLHPNSWSDISADWKIFEPSLARLHQELLEMFHLDAGELPNQIALLALRQEWNTGYLSSDHLLYFSGSNINISSTTHEIPGIYLNALLWNHDERLRMSPEQILVFNEMLTLHLQNETGLVLEADFTPPVVPSFIVMEKHEKEIQTVIAHIYADFYSMEKNEQTEFLVLWHKEMEQVSGSWLDTAQLLQEFKGGKR</sequence>
<keyword evidence="1" id="KW-0812">Transmembrane</keyword>
<accession>A0ABT8MP99</accession>
<feature type="transmembrane region" description="Helical" evidence="1">
    <location>
        <begin position="226"/>
        <end position="248"/>
    </location>
</feature>